<dbReference type="InterPro" id="IPR005182">
    <property type="entry name" value="YdbS-like_PH"/>
</dbReference>
<keyword evidence="2" id="KW-1133">Transmembrane helix</keyword>
<evidence type="ECO:0000256" key="2">
    <source>
        <dbReference type="SAM" id="Phobius"/>
    </source>
</evidence>
<accession>A0A7D6CN83</accession>
<dbReference type="PANTHER" id="PTHR37938">
    <property type="entry name" value="BLL0215 PROTEIN"/>
    <property type="match status" value="1"/>
</dbReference>
<evidence type="ECO:0000313" key="5">
    <source>
        <dbReference type="Proteomes" id="UP000510869"/>
    </source>
</evidence>
<sequence>MSSEPAAVDETDLEWLSLDGDEEIVWAGGPDRRTLIPAFAIGVPLAIVLIGIVIIVSEYLRVTNTHYVVTNRALYAKTGVLSRDVKRIEHEKVQDISYSQSALGTHFGYGSVEVSTAGGSGVEMAFKSVPDPKAVQRTISERVDRNRGESADGRSSEDVLGAILTELRAIREAVEDDRSVRANGGDARRTSDRTTDRSDNRQATEYDTDESV</sequence>
<reference evidence="4 5" key="1">
    <citation type="submission" date="2020-07" db="EMBL/GenBank/DDBJ databases">
        <title>Natrinema (YPL30) sp. nov. and Haloterrigena xxxxxx (YPL8) sp. nov., isolated from a salt mine.</title>
        <authorList>
            <person name="Cui H."/>
        </authorList>
    </citation>
    <scope>NUCLEOTIDE SEQUENCE [LARGE SCALE GENOMIC DNA]</scope>
    <source>
        <strain evidence="4 5">YPL13</strain>
    </source>
</reference>
<dbReference type="RefSeq" id="WP_180840882.1">
    <property type="nucleotide sequence ID" value="NZ_CP059154.1"/>
</dbReference>
<feature type="region of interest" description="Disordered" evidence="1">
    <location>
        <begin position="175"/>
        <end position="212"/>
    </location>
</feature>
<dbReference type="GeneID" id="56144878"/>
<keyword evidence="5" id="KW-1185">Reference proteome</keyword>
<feature type="domain" description="YdbS-like PH" evidence="3">
    <location>
        <begin position="63"/>
        <end position="139"/>
    </location>
</feature>
<organism evidence="4 5">
    <name type="scientific">Natrinema zhouii</name>
    <dbReference type="NCBI Taxonomy" id="1710539"/>
    <lineage>
        <taxon>Archaea</taxon>
        <taxon>Methanobacteriati</taxon>
        <taxon>Methanobacteriota</taxon>
        <taxon>Stenosarchaea group</taxon>
        <taxon>Halobacteria</taxon>
        <taxon>Halobacteriales</taxon>
        <taxon>Natrialbaceae</taxon>
        <taxon>Natrinema</taxon>
    </lineage>
</organism>
<dbReference type="PANTHER" id="PTHR37938:SF1">
    <property type="entry name" value="BLL0215 PROTEIN"/>
    <property type="match status" value="1"/>
</dbReference>
<keyword evidence="2" id="KW-0812">Transmembrane</keyword>
<evidence type="ECO:0000259" key="3">
    <source>
        <dbReference type="Pfam" id="PF03703"/>
    </source>
</evidence>
<dbReference type="AlphaFoldDB" id="A0A7D6CN83"/>
<dbReference type="KEGG" id="nay:HYG81_16695"/>
<keyword evidence="2" id="KW-0472">Membrane</keyword>
<proteinExistence type="predicted"/>
<dbReference type="OrthoDB" id="203544at2157"/>
<feature type="compositionally biased region" description="Basic and acidic residues" evidence="1">
    <location>
        <begin position="175"/>
        <end position="204"/>
    </location>
</feature>
<dbReference type="Pfam" id="PF03703">
    <property type="entry name" value="bPH_2"/>
    <property type="match status" value="1"/>
</dbReference>
<feature type="transmembrane region" description="Helical" evidence="2">
    <location>
        <begin position="35"/>
        <end position="56"/>
    </location>
</feature>
<evidence type="ECO:0000256" key="1">
    <source>
        <dbReference type="SAM" id="MobiDB-lite"/>
    </source>
</evidence>
<gene>
    <name evidence="4" type="ORF">HYG81_16695</name>
</gene>
<evidence type="ECO:0000313" key="4">
    <source>
        <dbReference type="EMBL" id="QLK25698.1"/>
    </source>
</evidence>
<dbReference type="EMBL" id="CP059154">
    <property type="protein sequence ID" value="QLK25698.1"/>
    <property type="molecule type" value="Genomic_DNA"/>
</dbReference>
<protein>
    <submittedName>
        <fullName evidence="4">PH domain-containing protein</fullName>
    </submittedName>
</protein>
<dbReference type="Proteomes" id="UP000510869">
    <property type="component" value="Chromosome"/>
</dbReference>
<name>A0A7D6CN83_9EURY</name>